<dbReference type="Pfam" id="PF01343">
    <property type="entry name" value="Peptidase_S49"/>
    <property type="match status" value="1"/>
</dbReference>
<dbReference type="PANTHER" id="PTHR42987">
    <property type="entry name" value="PEPTIDASE S49"/>
    <property type="match status" value="1"/>
</dbReference>
<gene>
    <name evidence="6" type="ORF">Azoinq_14440</name>
</gene>
<dbReference type="Proteomes" id="UP000683428">
    <property type="component" value="Chromosome"/>
</dbReference>
<feature type="domain" description="Peptidase S49" evidence="5">
    <location>
        <begin position="135"/>
        <end position="277"/>
    </location>
</feature>
<dbReference type="GO" id="GO:0008236">
    <property type="term" value="F:serine-type peptidase activity"/>
    <property type="evidence" value="ECO:0007669"/>
    <property type="project" value="UniProtKB-KW"/>
</dbReference>
<keyword evidence="4" id="KW-0812">Transmembrane</keyword>
<evidence type="ECO:0000313" key="6">
    <source>
        <dbReference type="EMBL" id="QWT48995.1"/>
    </source>
</evidence>
<keyword evidence="4" id="KW-0472">Membrane</keyword>
<dbReference type="AlphaFoldDB" id="A0A975SN97"/>
<dbReference type="CDD" id="cd07023">
    <property type="entry name" value="S49_Sppa_N_C"/>
    <property type="match status" value="1"/>
</dbReference>
<dbReference type="PANTHER" id="PTHR42987:SF8">
    <property type="entry name" value="PROTEINASE"/>
    <property type="match status" value="1"/>
</dbReference>
<dbReference type="KEGG" id="aiq:Azoinq_14440"/>
<reference evidence="6" key="1">
    <citation type="submission" date="2020-11" db="EMBL/GenBank/DDBJ databases">
        <title>Azospira inquinata sp. nov.</title>
        <authorList>
            <person name="Moe W.M."/>
            <person name="Mikes M.C."/>
        </authorList>
    </citation>
    <scope>NUCLEOTIDE SEQUENCE</scope>
    <source>
        <strain evidence="6">Azo-3</strain>
    </source>
</reference>
<evidence type="ECO:0000256" key="4">
    <source>
        <dbReference type="SAM" id="Phobius"/>
    </source>
</evidence>
<sequence>MDTPQHPPSQDPQWEHKLLEKLALSHLEEQKTRRRWGIFFKLLGFAYLTAILVYVVDWGGSDKLADGRHTAVIYLHGTIEANGEASAEKINAALDSAFEDKGTAGVILRINSPGGSPVQAGMINDEIHRLRQKYPKTPLYVVVEDMCASGGYYVAVAGDKIFVDKASMIGSIGVLMDGFGFTGTMDKLGVERRLLTAGENKGFLDPFSPVNPKQKEYAKTMLTEIHQQFISVVRQGRGKRLKETPDMFSGLVWTGSKGVELGLADGYGTVDSVARDVIKADKILDYTMRENIAERFAKRFGADVIQGAVHSLKMEASAKAE</sequence>
<evidence type="ECO:0000256" key="2">
    <source>
        <dbReference type="ARBA" id="ARBA00022801"/>
    </source>
</evidence>
<keyword evidence="2" id="KW-0378">Hydrolase</keyword>
<feature type="transmembrane region" description="Helical" evidence="4">
    <location>
        <begin position="38"/>
        <end position="56"/>
    </location>
</feature>
<dbReference type="GO" id="GO:0006508">
    <property type="term" value="P:proteolysis"/>
    <property type="evidence" value="ECO:0007669"/>
    <property type="project" value="UniProtKB-KW"/>
</dbReference>
<keyword evidence="7" id="KW-1185">Reference proteome</keyword>
<dbReference type="InterPro" id="IPR047272">
    <property type="entry name" value="S49_SppA_C"/>
</dbReference>
<keyword evidence="1" id="KW-0645">Protease</keyword>
<accession>A0A975SN97</accession>
<dbReference type="InterPro" id="IPR002142">
    <property type="entry name" value="Peptidase_S49"/>
</dbReference>
<name>A0A975SN97_9RHOO</name>
<keyword evidence="3" id="KW-0720">Serine protease</keyword>
<protein>
    <submittedName>
        <fullName evidence="6">S49 family peptidase</fullName>
    </submittedName>
</protein>
<evidence type="ECO:0000313" key="7">
    <source>
        <dbReference type="Proteomes" id="UP000683428"/>
    </source>
</evidence>
<keyword evidence="4" id="KW-1133">Transmembrane helix</keyword>
<dbReference type="EMBL" id="CP064782">
    <property type="protein sequence ID" value="QWT48995.1"/>
    <property type="molecule type" value="Genomic_DNA"/>
</dbReference>
<evidence type="ECO:0000259" key="5">
    <source>
        <dbReference type="Pfam" id="PF01343"/>
    </source>
</evidence>
<evidence type="ECO:0000256" key="1">
    <source>
        <dbReference type="ARBA" id="ARBA00022670"/>
    </source>
</evidence>
<dbReference type="RefSeq" id="WP_216128184.1">
    <property type="nucleotide sequence ID" value="NZ_CP064782.1"/>
</dbReference>
<evidence type="ECO:0000256" key="3">
    <source>
        <dbReference type="ARBA" id="ARBA00022825"/>
    </source>
</evidence>
<organism evidence="6 7">
    <name type="scientific">Azospira inquinata</name>
    <dbReference type="NCBI Taxonomy" id="2785627"/>
    <lineage>
        <taxon>Bacteria</taxon>
        <taxon>Pseudomonadati</taxon>
        <taxon>Pseudomonadota</taxon>
        <taxon>Betaproteobacteria</taxon>
        <taxon>Rhodocyclales</taxon>
        <taxon>Rhodocyclaceae</taxon>
        <taxon>Azospira</taxon>
    </lineage>
</organism>
<proteinExistence type="predicted"/>